<dbReference type="Pfam" id="PF10173">
    <property type="entry name" value="Mit_KHE1"/>
    <property type="match status" value="1"/>
</dbReference>
<dbReference type="OrthoDB" id="5562676at2759"/>
<evidence type="ECO:0000256" key="1">
    <source>
        <dbReference type="SAM" id="MobiDB-lite"/>
    </source>
</evidence>
<dbReference type="GO" id="GO:1902600">
    <property type="term" value="P:proton transmembrane transport"/>
    <property type="evidence" value="ECO:0007669"/>
    <property type="project" value="TreeGrafter"/>
</dbReference>
<dbReference type="eggNOG" id="KOG4539">
    <property type="taxonomic scope" value="Eukaryota"/>
</dbReference>
<dbReference type="STRING" id="933388.S7Z513"/>
<dbReference type="GO" id="GO:0005743">
    <property type="term" value="C:mitochondrial inner membrane"/>
    <property type="evidence" value="ECO:0007669"/>
    <property type="project" value="TreeGrafter"/>
</dbReference>
<dbReference type="AlphaFoldDB" id="S7Z513"/>
<evidence type="ECO:0000313" key="3">
    <source>
        <dbReference type="Proteomes" id="UP000019376"/>
    </source>
</evidence>
<accession>S7Z513</accession>
<dbReference type="PANTHER" id="PTHR28062:SF1">
    <property type="entry name" value="TRANSMEMBRANE PROTEIN"/>
    <property type="match status" value="1"/>
</dbReference>
<feature type="compositionally biased region" description="Basic and acidic residues" evidence="1">
    <location>
        <begin position="260"/>
        <end position="283"/>
    </location>
</feature>
<proteinExistence type="predicted"/>
<reference evidence="2 3" key="1">
    <citation type="journal article" date="2013" name="PLoS ONE">
        <title>Genomic and secretomic analyses reveal unique features of the lignocellulolytic enzyme system of Penicillium decumbens.</title>
        <authorList>
            <person name="Liu G."/>
            <person name="Zhang L."/>
            <person name="Wei X."/>
            <person name="Zou G."/>
            <person name="Qin Y."/>
            <person name="Ma L."/>
            <person name="Li J."/>
            <person name="Zheng H."/>
            <person name="Wang S."/>
            <person name="Wang C."/>
            <person name="Xun L."/>
            <person name="Zhao G.-P."/>
            <person name="Zhou Z."/>
            <person name="Qu Y."/>
        </authorList>
    </citation>
    <scope>NUCLEOTIDE SEQUENCE [LARGE SCALE GENOMIC DNA]</scope>
    <source>
        <strain evidence="3">114-2 / CGMCC 5302</strain>
    </source>
</reference>
<sequence>MRLFLIPISTRRALIYARPLRRDAAKELSLLDRATSKAAGTWAQWEEAESGWKKHLVTWGNRVQQRIPFEEWGLKSIPSLKQQRRIDQSHGTKQINVLYPANAIRRENIPQMLRKIATERQEFHRKQMWWNLGLSPLTAPFAIIPVIPNIPFFYLVYRGWSHWRALNGSRHLEYLVENNLINPASMPELDQLYATRASHVLDGSSIDTPPADLVEDIEQSDDRVLLKMSDAKKLAAMLDAPELALEAERAIIQVTGQLEAQKKRQQEAQHEAQQKAQSEKKTS</sequence>
<dbReference type="PANTHER" id="PTHR28062">
    <property type="entry name" value="K+-H+ EXCHANGE-LIKE PROTEIN"/>
    <property type="match status" value="1"/>
</dbReference>
<name>S7Z513_PENO1</name>
<protein>
    <recommendedName>
        <fullName evidence="4">Mitochondrial K+-H+ exchange-related-domain-containing protein</fullName>
    </recommendedName>
</protein>
<evidence type="ECO:0000313" key="2">
    <source>
        <dbReference type="EMBL" id="EPS25199.1"/>
    </source>
</evidence>
<dbReference type="GO" id="GO:0006813">
    <property type="term" value="P:potassium ion transport"/>
    <property type="evidence" value="ECO:0007669"/>
    <property type="project" value="TreeGrafter"/>
</dbReference>
<feature type="region of interest" description="Disordered" evidence="1">
    <location>
        <begin position="258"/>
        <end position="283"/>
    </location>
</feature>
<dbReference type="EMBL" id="KB644408">
    <property type="protein sequence ID" value="EPS25199.1"/>
    <property type="molecule type" value="Genomic_DNA"/>
</dbReference>
<dbReference type="PhylomeDB" id="S7Z513"/>
<keyword evidence="3" id="KW-1185">Reference proteome</keyword>
<gene>
    <name evidence="2" type="ORF">PDE_00131</name>
</gene>
<dbReference type="HOGENOM" id="CLU_043838_2_0_1"/>
<dbReference type="InterPro" id="IPR018786">
    <property type="entry name" value="Mit_KHE1"/>
</dbReference>
<evidence type="ECO:0008006" key="4">
    <source>
        <dbReference type="Google" id="ProtNLM"/>
    </source>
</evidence>
<organism evidence="2 3">
    <name type="scientific">Penicillium oxalicum (strain 114-2 / CGMCC 5302)</name>
    <name type="common">Penicillium decumbens</name>
    <dbReference type="NCBI Taxonomy" id="933388"/>
    <lineage>
        <taxon>Eukaryota</taxon>
        <taxon>Fungi</taxon>
        <taxon>Dikarya</taxon>
        <taxon>Ascomycota</taxon>
        <taxon>Pezizomycotina</taxon>
        <taxon>Eurotiomycetes</taxon>
        <taxon>Eurotiomycetidae</taxon>
        <taxon>Eurotiales</taxon>
        <taxon>Aspergillaceae</taxon>
        <taxon>Penicillium</taxon>
    </lineage>
</organism>
<dbReference type="Proteomes" id="UP000019376">
    <property type="component" value="Unassembled WGS sequence"/>
</dbReference>